<evidence type="ECO:0000313" key="3">
    <source>
        <dbReference type="Proteomes" id="UP000027586"/>
    </source>
</evidence>
<accession>A0A068SFE3</accession>
<evidence type="ECO:0000313" key="1">
    <source>
        <dbReference type="EMBL" id="CDH61063.1"/>
    </source>
</evidence>
<dbReference type="VEuPathDB" id="FungiDB:LCOR_12209.1"/>
<dbReference type="EMBL" id="CBTN010000127">
    <property type="protein sequence ID" value="CDH61063.1"/>
    <property type="molecule type" value="Genomic_DNA"/>
</dbReference>
<dbReference type="VEuPathDB" id="FungiDB:LCOR_11838.1"/>
<reference evidence="1 3" key="1">
    <citation type="submission" date="2013-08" db="EMBL/GenBank/DDBJ databases">
        <title>Gene expansion shapes genome architecture in the human pathogen Lichtheimia corymbifera: an evolutionary genomics analysis in the ancient terrestrial Mucorales (Mucoromycotina).</title>
        <authorList>
            <person name="Schwartze V.U."/>
            <person name="Winter S."/>
            <person name="Shelest E."/>
            <person name="Marcet-Houben M."/>
            <person name="Horn F."/>
            <person name="Wehner S."/>
            <person name="Hoffmann K."/>
            <person name="Riege K."/>
            <person name="Sammeth M."/>
            <person name="Nowrousian M."/>
            <person name="Valiante V."/>
            <person name="Linde J."/>
            <person name="Jacobsen I.D."/>
            <person name="Marz M."/>
            <person name="Brakhage A.A."/>
            <person name="Gabaldon T."/>
            <person name="Bocker S."/>
            <person name="Voigt K."/>
        </authorList>
    </citation>
    <scope>NUCLEOTIDE SEQUENCE [LARGE SCALE GENOMIC DNA]</scope>
    <source>
        <strain evidence="1">FSU 9682</strain>
        <strain evidence="3">JMRC:FSU:9682</strain>
    </source>
</reference>
<gene>
    <name evidence="1" type="ORF">LCOR_11838.1</name>
    <name evidence="2" type="ORF">LCOR_12209.1</name>
</gene>
<dbReference type="OrthoDB" id="2300796at2759"/>
<dbReference type="AlphaFoldDB" id="A0A068SFE3"/>
<dbReference type="Proteomes" id="UP000027586">
    <property type="component" value="Unassembled WGS sequence"/>
</dbReference>
<name>A0A068SFE3_9FUNG</name>
<evidence type="ECO:0000313" key="2">
    <source>
        <dbReference type="EMBL" id="CDH61434.1"/>
    </source>
</evidence>
<comment type="caution">
    <text evidence="1">The sequence shown here is derived from an EMBL/GenBank/DDBJ whole genome shotgun (WGS) entry which is preliminary data.</text>
</comment>
<sequence length="189" mass="22073">MEGLYHITAVLAIDPGYPTHSNCTIPHISDQFNLWLLLSLMRIQVTSIISIKREFKQNQKHQVRIEQTCREAKVNGIKTNLEDMHRFVVQGRGAPCGHRLRVAWPLGAVLNLLNISNHHSKKDWHLLSSRTNEPGKKYVYRYHGTNEHQVSSSSCRNQNTRKKEEHEEQEKWDLQDLCWEYWDHVGIGV</sequence>
<keyword evidence="3" id="KW-1185">Reference proteome</keyword>
<proteinExistence type="predicted"/>
<dbReference type="EMBL" id="CBTN010000189">
    <property type="protein sequence ID" value="CDH61434.1"/>
    <property type="molecule type" value="Genomic_DNA"/>
</dbReference>
<organism evidence="1 3">
    <name type="scientific">Lichtheimia corymbifera JMRC:FSU:9682</name>
    <dbReference type="NCBI Taxonomy" id="1263082"/>
    <lineage>
        <taxon>Eukaryota</taxon>
        <taxon>Fungi</taxon>
        <taxon>Fungi incertae sedis</taxon>
        <taxon>Mucoromycota</taxon>
        <taxon>Mucoromycotina</taxon>
        <taxon>Mucoromycetes</taxon>
        <taxon>Mucorales</taxon>
        <taxon>Lichtheimiaceae</taxon>
        <taxon>Lichtheimia</taxon>
    </lineage>
</organism>
<protein>
    <submittedName>
        <fullName evidence="1">Uncharacterized protein</fullName>
    </submittedName>
</protein>